<reference evidence="8 9" key="1">
    <citation type="submission" date="2019-03" db="EMBL/GenBank/DDBJ databases">
        <title>Genomic Encyclopedia of Type Strains, Phase IV (KMG-IV): sequencing the most valuable type-strain genomes for metagenomic binning, comparative biology and taxonomic classification.</title>
        <authorList>
            <person name="Goeker M."/>
        </authorList>
    </citation>
    <scope>NUCLEOTIDE SEQUENCE [LARGE SCALE GENOMIC DNA]</scope>
    <source>
        <strain evidence="8 9">DSM 100059</strain>
    </source>
</reference>
<gene>
    <name evidence="8" type="ORF">EDB95_0258</name>
</gene>
<evidence type="ECO:0000256" key="6">
    <source>
        <dbReference type="ARBA" id="ARBA00023136"/>
    </source>
</evidence>
<feature type="transmembrane region" description="Helical" evidence="7">
    <location>
        <begin position="70"/>
        <end position="89"/>
    </location>
</feature>
<dbReference type="GO" id="GO:0005886">
    <property type="term" value="C:plasma membrane"/>
    <property type="evidence" value="ECO:0007669"/>
    <property type="project" value="UniProtKB-SubCell"/>
</dbReference>
<dbReference type="InterPro" id="IPR032808">
    <property type="entry name" value="DoxX"/>
</dbReference>
<sequence length="175" mass="19387">MPVPDIYRKKMKKIIHWLLHPPVTGPSSIVILRLMAGGVFFWEGILKFVYPNQGVGRFTKLGFPFPEATAHWIAVGEIVGGLLLIAGLFTRIVALYFIVQMIVAVLTTKISLYLGTSPLPLPPAPPKTGIWAVLHEIRADYAQIMVCLFLLLEGAGRRSLDFLADTREKLTFASS</sequence>
<keyword evidence="6 7" id="KW-0472">Membrane</keyword>
<evidence type="ECO:0000256" key="3">
    <source>
        <dbReference type="ARBA" id="ARBA00022475"/>
    </source>
</evidence>
<dbReference type="AlphaFoldDB" id="A0A4R8DMN6"/>
<evidence type="ECO:0000256" key="1">
    <source>
        <dbReference type="ARBA" id="ARBA00004651"/>
    </source>
</evidence>
<comment type="subcellular location">
    <subcellularLocation>
        <location evidence="1">Cell membrane</location>
        <topology evidence="1">Multi-pass membrane protein</topology>
    </subcellularLocation>
</comment>
<keyword evidence="9" id="KW-1185">Reference proteome</keyword>
<feature type="transmembrane region" description="Helical" evidence="7">
    <location>
        <begin position="96"/>
        <end position="116"/>
    </location>
</feature>
<dbReference type="PANTHER" id="PTHR33452:SF1">
    <property type="entry name" value="INNER MEMBRANE PROTEIN YPHA-RELATED"/>
    <property type="match status" value="1"/>
</dbReference>
<keyword evidence="4 7" id="KW-0812">Transmembrane</keyword>
<evidence type="ECO:0000313" key="9">
    <source>
        <dbReference type="Proteomes" id="UP000294498"/>
    </source>
</evidence>
<evidence type="ECO:0000256" key="4">
    <source>
        <dbReference type="ARBA" id="ARBA00022692"/>
    </source>
</evidence>
<keyword evidence="3" id="KW-1003">Cell membrane</keyword>
<evidence type="ECO:0000256" key="2">
    <source>
        <dbReference type="ARBA" id="ARBA00006679"/>
    </source>
</evidence>
<accession>A0A4R8DMN6</accession>
<evidence type="ECO:0000313" key="8">
    <source>
        <dbReference type="EMBL" id="TDW99249.1"/>
    </source>
</evidence>
<comment type="caution">
    <text evidence="8">The sequence shown here is derived from an EMBL/GenBank/DDBJ whole genome shotgun (WGS) entry which is preliminary data.</text>
</comment>
<evidence type="ECO:0000256" key="7">
    <source>
        <dbReference type="SAM" id="Phobius"/>
    </source>
</evidence>
<organism evidence="8 9">
    <name type="scientific">Dinghuibacter silviterrae</name>
    <dbReference type="NCBI Taxonomy" id="1539049"/>
    <lineage>
        <taxon>Bacteria</taxon>
        <taxon>Pseudomonadati</taxon>
        <taxon>Bacteroidota</taxon>
        <taxon>Chitinophagia</taxon>
        <taxon>Chitinophagales</taxon>
        <taxon>Chitinophagaceae</taxon>
        <taxon>Dinghuibacter</taxon>
    </lineage>
</organism>
<name>A0A4R8DMN6_9BACT</name>
<dbReference type="PANTHER" id="PTHR33452">
    <property type="entry name" value="OXIDOREDUCTASE CATD-RELATED"/>
    <property type="match status" value="1"/>
</dbReference>
<comment type="similarity">
    <text evidence="2">Belongs to the DoxX family.</text>
</comment>
<feature type="transmembrane region" description="Helical" evidence="7">
    <location>
        <begin position="30"/>
        <end position="50"/>
    </location>
</feature>
<proteinExistence type="inferred from homology"/>
<dbReference type="InterPro" id="IPR051907">
    <property type="entry name" value="DoxX-like_oxidoreductase"/>
</dbReference>
<dbReference type="Pfam" id="PF07681">
    <property type="entry name" value="DoxX"/>
    <property type="match status" value="1"/>
</dbReference>
<protein>
    <submittedName>
        <fullName evidence="8">DoxX-like protein</fullName>
    </submittedName>
</protein>
<evidence type="ECO:0000256" key="5">
    <source>
        <dbReference type="ARBA" id="ARBA00022989"/>
    </source>
</evidence>
<keyword evidence="5 7" id="KW-1133">Transmembrane helix</keyword>
<dbReference type="Proteomes" id="UP000294498">
    <property type="component" value="Unassembled WGS sequence"/>
</dbReference>
<dbReference type="EMBL" id="SODV01000001">
    <property type="protein sequence ID" value="TDW99249.1"/>
    <property type="molecule type" value="Genomic_DNA"/>
</dbReference>